<organism evidence="1 2">
    <name type="scientific">Marinobacter similis</name>
    <dbReference type="NCBI Taxonomy" id="1420916"/>
    <lineage>
        <taxon>Bacteria</taxon>
        <taxon>Pseudomonadati</taxon>
        <taxon>Pseudomonadota</taxon>
        <taxon>Gammaproteobacteria</taxon>
        <taxon>Pseudomonadales</taxon>
        <taxon>Marinobacteraceae</taxon>
        <taxon>Marinobacter</taxon>
    </lineage>
</organism>
<evidence type="ECO:0000313" key="2">
    <source>
        <dbReference type="Proteomes" id="UP000061489"/>
    </source>
</evidence>
<dbReference type="HOGENOM" id="CLU_120468_0_0_6"/>
<dbReference type="EMBL" id="CP007151">
    <property type="protein sequence ID" value="AHI30274.1"/>
    <property type="molecule type" value="Genomic_DNA"/>
</dbReference>
<dbReference type="Proteomes" id="UP000061489">
    <property type="component" value="Chromosome"/>
</dbReference>
<dbReference type="STRING" id="1420916.AU14_17520"/>
<dbReference type="AlphaFoldDB" id="W5YMX1"/>
<keyword evidence="2" id="KW-1185">Reference proteome</keyword>
<dbReference type="KEGG" id="msx:AU14_17520"/>
<evidence type="ECO:0000313" key="1">
    <source>
        <dbReference type="EMBL" id="AHI30274.1"/>
    </source>
</evidence>
<dbReference type="Pfam" id="PF17212">
    <property type="entry name" value="Tube"/>
    <property type="match status" value="1"/>
</dbReference>
<name>W5YMX1_9GAMM</name>
<gene>
    <name evidence="1" type="ORF">AU14_17520</name>
</gene>
<reference evidence="1 2" key="1">
    <citation type="journal article" date="2014" name="Genome Announc.">
        <title>Draft Genome Sequences of Marinobacter similis A3d10T and Marinobacter salarius R9SW1T.</title>
        <authorList>
            <person name="Ivanova E.P."/>
            <person name="Ng H.J."/>
            <person name="Webb H.K."/>
            <person name="Feng G."/>
            <person name="Oshima K."/>
            <person name="Hattori M."/>
            <person name="Ohkuma M."/>
            <person name="Sergeev A.F."/>
            <person name="Mikhailov V.V."/>
            <person name="Crawford R.J."/>
            <person name="Sawabe T."/>
        </authorList>
    </citation>
    <scope>NUCLEOTIDE SEQUENCE [LARGE SCALE GENOMIC DNA]</scope>
    <source>
        <strain evidence="1 2">A3d10</strain>
    </source>
</reference>
<evidence type="ECO:0008006" key="3">
    <source>
        <dbReference type="Google" id="ProtNLM"/>
    </source>
</evidence>
<sequence>MIGPMTELDAINQMLAAIGEAPVNSVGTGLSESRLAQLQLERTSREVQSVGWYFNTESYKLSLNNKSECQLPRNTLKVDTQDTNFVQRGGVLYNRRSQTTKFTSAQTVTLVLGLEWLNLPETAKRYIVIKAGRKFQADFIGSPTLNQFHAQDEAQALYDLKQEELEAGNYNLFNNPEVAADLHRSPSKEAGMAHLWVTPMTN</sequence>
<dbReference type="InterPro" id="IPR033767">
    <property type="entry name" value="Tail_Gp11"/>
</dbReference>
<protein>
    <recommendedName>
        <fullName evidence="3">Tail tubular protein A</fullName>
    </recommendedName>
</protein>
<accession>W5YMX1</accession>
<proteinExistence type="predicted"/>